<evidence type="ECO:0000313" key="15">
    <source>
        <dbReference type="EMBL" id="PVU70505.1"/>
    </source>
</evidence>
<evidence type="ECO:0000256" key="1">
    <source>
        <dbReference type="ARBA" id="ARBA00008226"/>
    </source>
</evidence>
<evidence type="ECO:0000259" key="14">
    <source>
        <dbReference type="PROSITE" id="PS50862"/>
    </source>
</evidence>
<keyword evidence="5" id="KW-0436">Ligase</keyword>
<dbReference type="EC" id="6.1.1.3" evidence="2"/>
<dbReference type="GO" id="GO:0006435">
    <property type="term" value="P:threonyl-tRNA aminoacylation"/>
    <property type="evidence" value="ECO:0007669"/>
    <property type="project" value="InterPro"/>
</dbReference>
<proteinExistence type="inferred from homology"/>
<dbReference type="GO" id="GO:0046872">
    <property type="term" value="F:metal ion binding"/>
    <property type="evidence" value="ECO:0007669"/>
    <property type="project" value="UniProtKB-KW"/>
</dbReference>
<evidence type="ECO:0000256" key="13">
    <source>
        <dbReference type="ARBA" id="ARBA00049515"/>
    </source>
</evidence>
<dbReference type="GO" id="GO:0005524">
    <property type="term" value="F:ATP binding"/>
    <property type="evidence" value="ECO:0007669"/>
    <property type="project" value="UniProtKB-KW"/>
</dbReference>
<evidence type="ECO:0000256" key="8">
    <source>
        <dbReference type="ARBA" id="ARBA00022833"/>
    </source>
</evidence>
<dbReference type="InterPro" id="IPR006195">
    <property type="entry name" value="aa-tRNA-synth_II"/>
</dbReference>
<evidence type="ECO:0000313" key="16">
    <source>
        <dbReference type="Proteomes" id="UP000245908"/>
    </source>
</evidence>
<dbReference type="PANTHER" id="PTHR11451:SF44">
    <property type="entry name" value="THREONINE--TRNA LIGASE, CHLOROPLASTIC_MITOCHONDRIAL 2"/>
    <property type="match status" value="1"/>
</dbReference>
<dbReference type="SUPFAM" id="SSF55681">
    <property type="entry name" value="Class II aaRS and biotin synthetases"/>
    <property type="match status" value="1"/>
</dbReference>
<accession>A0A2T9WRQ9</accession>
<dbReference type="FunFam" id="3.30.930.10:FF:000002">
    <property type="entry name" value="Threonine--tRNA ligase"/>
    <property type="match status" value="1"/>
</dbReference>
<comment type="catalytic activity">
    <reaction evidence="13">
        <text>tRNA(Thr) + L-threonine + ATP = L-threonyl-tRNA(Thr) + AMP + diphosphate + H(+)</text>
        <dbReference type="Rhea" id="RHEA:24624"/>
        <dbReference type="Rhea" id="RHEA-COMP:9670"/>
        <dbReference type="Rhea" id="RHEA-COMP:9704"/>
        <dbReference type="ChEBI" id="CHEBI:15378"/>
        <dbReference type="ChEBI" id="CHEBI:30616"/>
        <dbReference type="ChEBI" id="CHEBI:33019"/>
        <dbReference type="ChEBI" id="CHEBI:57926"/>
        <dbReference type="ChEBI" id="CHEBI:78442"/>
        <dbReference type="ChEBI" id="CHEBI:78534"/>
        <dbReference type="ChEBI" id="CHEBI:456215"/>
        <dbReference type="EC" id="6.1.1.3"/>
    </reaction>
</comment>
<keyword evidence="10" id="KW-0648">Protein biosynthesis</keyword>
<dbReference type="Pfam" id="PF00587">
    <property type="entry name" value="tRNA-synt_2b"/>
    <property type="match status" value="1"/>
</dbReference>
<dbReference type="InterPro" id="IPR045864">
    <property type="entry name" value="aa-tRNA-synth_II/BPL/LPL"/>
</dbReference>
<keyword evidence="7" id="KW-0547">Nucleotide-binding</keyword>
<evidence type="ECO:0000256" key="12">
    <source>
        <dbReference type="ARBA" id="ARBA00031753"/>
    </source>
</evidence>
<dbReference type="Pfam" id="PF03129">
    <property type="entry name" value="HGTP_anticodon"/>
    <property type="match status" value="1"/>
</dbReference>
<dbReference type="Proteomes" id="UP000245908">
    <property type="component" value="Unassembled WGS sequence"/>
</dbReference>
<dbReference type="InterPro" id="IPR002314">
    <property type="entry name" value="aa-tRNA-synt_IIb"/>
</dbReference>
<dbReference type="PRINTS" id="PR01047">
    <property type="entry name" value="TRNASYNTHTHR"/>
</dbReference>
<keyword evidence="4" id="KW-0694">RNA-binding</keyword>
<dbReference type="SUPFAM" id="SSF52954">
    <property type="entry name" value="Class II aaRS ABD-related"/>
    <property type="match status" value="1"/>
</dbReference>
<keyword evidence="4" id="KW-0820">tRNA-binding</keyword>
<evidence type="ECO:0000256" key="3">
    <source>
        <dbReference type="ARBA" id="ARBA00021458"/>
    </source>
</evidence>
<evidence type="ECO:0000256" key="2">
    <source>
        <dbReference type="ARBA" id="ARBA00013163"/>
    </source>
</evidence>
<dbReference type="Gene3D" id="3.40.50.800">
    <property type="entry name" value="Anticodon-binding domain"/>
    <property type="match status" value="1"/>
</dbReference>
<evidence type="ECO:0000256" key="6">
    <source>
        <dbReference type="ARBA" id="ARBA00022723"/>
    </source>
</evidence>
<dbReference type="InterPro" id="IPR002320">
    <property type="entry name" value="Thr-tRNA-ligase_IIa"/>
</dbReference>
<evidence type="ECO:0000256" key="5">
    <source>
        <dbReference type="ARBA" id="ARBA00022598"/>
    </source>
</evidence>
<evidence type="ECO:0000256" key="11">
    <source>
        <dbReference type="ARBA" id="ARBA00023146"/>
    </source>
</evidence>
<sequence>MNYFYKLFNSYFLMEKSHIDIGDEIDILVKHDRRVEKLNRNFGDLLGKGLQLFSLGGGLTYYILSQILTDFHVKRGYYLVRTPFITNTLLYQISGHLSYYRQNMYIFNIEDEEFAIKPMNCPHHILIFINLLEKYRKIKLPFRTFELGTVHRYESSGSVYGLLRVRSFTQDDSHIFITPNLLEKEIEKLMDEMILLYEKVFNINLKASEFKVRLSLHDPNKMNEYSGSKEDWEYVEDVMRNVINKLASKYNFSTYEGKGEAAFYGPKYDFTLKIGEKEWQLGTIQLDFNLPRNFKLIELVKDYFGMENLYIIHRAYLGSIERFIGAYLESFKGRLPFVLTPIQVAILDIFTGDKEKDNKIKEYAMKIYNNLKNKEIRVVNIETTKTQLSNMTRILESTYKPYIIIYVGEKEVNDNIYSVRYYNINSKNIEEKKMKEEELYNLIEGLEKPLEELNNKKYRLFEDFNFIFE</sequence>
<comment type="caution">
    <text evidence="15">The sequence shown here is derived from an EMBL/GenBank/DDBJ whole genome shotgun (WGS) entry which is preliminary data.</text>
</comment>
<protein>
    <recommendedName>
        <fullName evidence="3">Threonine--tRNA ligase catalytic subunit</fullName>
        <ecNumber evidence="2">6.1.1.3</ecNumber>
    </recommendedName>
    <alternativeName>
        <fullName evidence="12">Threonyl-tRNA synthetase catalytic subunit</fullName>
    </alternativeName>
</protein>
<dbReference type="AlphaFoldDB" id="A0A2T9WRQ9"/>
<keyword evidence="11" id="KW-0030">Aminoacyl-tRNA synthetase</keyword>
<dbReference type="PANTHER" id="PTHR11451">
    <property type="entry name" value="THREONINE-TRNA LIGASE"/>
    <property type="match status" value="1"/>
</dbReference>
<reference evidence="15 16" key="1">
    <citation type="journal article" date="2015" name="Appl. Environ. Microbiol.">
        <title>Nanoarchaeota, Their Sulfolobales Host, and Nanoarchaeota Virus Distribution across Yellowstone National Park Hot Springs.</title>
        <authorList>
            <person name="Munson-McGee J.H."/>
            <person name="Field E.K."/>
            <person name="Bateson M."/>
            <person name="Rooney C."/>
            <person name="Stepanauskas R."/>
            <person name="Young M.J."/>
        </authorList>
    </citation>
    <scope>NUCLEOTIDE SEQUENCE [LARGE SCALE GENOMIC DNA]</scope>
    <source>
        <strain evidence="15">SCGC AB-777_O03</strain>
    </source>
</reference>
<evidence type="ECO:0000256" key="7">
    <source>
        <dbReference type="ARBA" id="ARBA00022741"/>
    </source>
</evidence>
<evidence type="ECO:0000256" key="10">
    <source>
        <dbReference type="ARBA" id="ARBA00022917"/>
    </source>
</evidence>
<keyword evidence="8" id="KW-0862">Zinc</keyword>
<name>A0A2T9WRQ9_NANST</name>
<dbReference type="GO" id="GO:0000049">
    <property type="term" value="F:tRNA binding"/>
    <property type="evidence" value="ECO:0007669"/>
    <property type="project" value="UniProtKB-KW"/>
</dbReference>
<evidence type="ECO:0000256" key="9">
    <source>
        <dbReference type="ARBA" id="ARBA00022840"/>
    </source>
</evidence>
<dbReference type="Gene3D" id="3.30.930.10">
    <property type="entry name" value="Bira Bifunctional Protein, Domain 2"/>
    <property type="match status" value="1"/>
</dbReference>
<comment type="similarity">
    <text evidence="1">Belongs to the class-II aminoacyl-tRNA synthetase family.</text>
</comment>
<dbReference type="InterPro" id="IPR004154">
    <property type="entry name" value="Anticodon-bd"/>
</dbReference>
<dbReference type="GO" id="GO:0004829">
    <property type="term" value="F:threonine-tRNA ligase activity"/>
    <property type="evidence" value="ECO:0007669"/>
    <property type="project" value="UniProtKB-EC"/>
</dbReference>
<keyword evidence="9" id="KW-0067">ATP-binding</keyword>
<feature type="domain" description="Aminoacyl-transfer RNA synthetases class-II family profile" evidence="14">
    <location>
        <begin position="64"/>
        <end position="336"/>
    </location>
</feature>
<dbReference type="InterPro" id="IPR036621">
    <property type="entry name" value="Anticodon-bd_dom_sf"/>
</dbReference>
<dbReference type="PROSITE" id="PS50862">
    <property type="entry name" value="AA_TRNA_LIGASE_II"/>
    <property type="match status" value="1"/>
</dbReference>
<keyword evidence="6" id="KW-0479">Metal-binding</keyword>
<gene>
    <name evidence="15" type="ORF">DDW05_02760</name>
</gene>
<dbReference type="EMBL" id="QEFH01000026">
    <property type="protein sequence ID" value="PVU70505.1"/>
    <property type="molecule type" value="Genomic_DNA"/>
</dbReference>
<evidence type="ECO:0000256" key="4">
    <source>
        <dbReference type="ARBA" id="ARBA00022555"/>
    </source>
</evidence>
<dbReference type="GO" id="GO:0005737">
    <property type="term" value="C:cytoplasm"/>
    <property type="evidence" value="ECO:0007669"/>
    <property type="project" value="InterPro"/>
</dbReference>
<organism evidence="15 16">
    <name type="scientific">Nanobsidianus stetteri</name>
    <dbReference type="NCBI Taxonomy" id="1294122"/>
    <lineage>
        <taxon>Archaea</taxon>
        <taxon>Nanobdellota</taxon>
        <taxon>Candidatus Nanoarchaeia</taxon>
        <taxon>Nanoarchaeales</taxon>
        <taxon>Nanopusillaceae</taxon>
        <taxon>Candidatus Nanobsidianus</taxon>
    </lineage>
</organism>